<reference evidence="2 3" key="1">
    <citation type="submission" date="2016-10" db="EMBL/GenBank/DDBJ databases">
        <authorList>
            <person name="de Groot N.N."/>
        </authorList>
    </citation>
    <scope>NUCLEOTIDE SEQUENCE [LARGE SCALE GENOMIC DNA]</scope>
    <source>
        <strain evidence="2 3">MP1X4</strain>
    </source>
</reference>
<sequence>MLKFFTISTSIELICFVIAMICLIKDLNIIWRSQILYLFITCVTEFLGIFISNHKYSNHWLYNIFILFEAAFTYLMFNYLLSIYTKSKPIILCGLALFLVLYIYCIIAHTFFFYTYWAYTVLSIEFVLYGLYYYYLLLKDDKYINLKYSPEFWWIAGTLFFYFANTTCNLFYDKLYTVMITSFHQHLTYFIFKALNIILYSCWSYSFICKKWLSKTSQS</sequence>
<dbReference type="AlphaFoldDB" id="A0A1H2C6S4"/>
<feature type="transmembrane region" description="Helical" evidence="1">
    <location>
        <begin position="152"/>
        <end position="172"/>
    </location>
</feature>
<feature type="transmembrane region" description="Helical" evidence="1">
    <location>
        <begin position="60"/>
        <end position="81"/>
    </location>
</feature>
<evidence type="ECO:0000256" key="1">
    <source>
        <dbReference type="SAM" id="Phobius"/>
    </source>
</evidence>
<gene>
    <name evidence="2" type="ORF">SAMN05216490_4687</name>
</gene>
<keyword evidence="1" id="KW-0472">Membrane</keyword>
<evidence type="ECO:0000313" key="3">
    <source>
        <dbReference type="Proteomes" id="UP000199679"/>
    </source>
</evidence>
<evidence type="ECO:0000313" key="2">
    <source>
        <dbReference type="EMBL" id="SDT66220.1"/>
    </source>
</evidence>
<evidence type="ECO:0008006" key="4">
    <source>
        <dbReference type="Google" id="ProtNLM"/>
    </source>
</evidence>
<keyword evidence="1" id="KW-0812">Transmembrane</keyword>
<dbReference type="EMBL" id="LT629740">
    <property type="protein sequence ID" value="SDT66220.1"/>
    <property type="molecule type" value="Genomic_DNA"/>
</dbReference>
<feature type="transmembrane region" description="Helical" evidence="1">
    <location>
        <begin position="187"/>
        <end position="208"/>
    </location>
</feature>
<dbReference type="STRING" id="652787.SAMN05216490_4687"/>
<accession>A0A1H2C6S4</accession>
<feature type="transmembrane region" description="Helical" evidence="1">
    <location>
        <begin position="6"/>
        <end position="24"/>
    </location>
</feature>
<keyword evidence="1" id="KW-1133">Transmembrane helix</keyword>
<name>A0A1H2C6S4_MUCMA</name>
<organism evidence="2 3">
    <name type="scientific">Mucilaginibacter mallensis</name>
    <dbReference type="NCBI Taxonomy" id="652787"/>
    <lineage>
        <taxon>Bacteria</taxon>
        <taxon>Pseudomonadati</taxon>
        <taxon>Bacteroidota</taxon>
        <taxon>Sphingobacteriia</taxon>
        <taxon>Sphingobacteriales</taxon>
        <taxon>Sphingobacteriaceae</taxon>
        <taxon>Mucilaginibacter</taxon>
    </lineage>
</organism>
<feature type="transmembrane region" description="Helical" evidence="1">
    <location>
        <begin position="90"/>
        <end position="111"/>
    </location>
</feature>
<keyword evidence="3" id="KW-1185">Reference proteome</keyword>
<protein>
    <recommendedName>
        <fullName evidence="4">YhhN-like protein</fullName>
    </recommendedName>
</protein>
<feature type="transmembrane region" description="Helical" evidence="1">
    <location>
        <begin position="117"/>
        <end position="136"/>
    </location>
</feature>
<proteinExistence type="predicted"/>
<feature type="transmembrane region" description="Helical" evidence="1">
    <location>
        <begin position="36"/>
        <end position="54"/>
    </location>
</feature>
<dbReference type="Proteomes" id="UP000199679">
    <property type="component" value="Chromosome I"/>
</dbReference>